<dbReference type="Proteomes" id="UP001221757">
    <property type="component" value="Unassembled WGS sequence"/>
</dbReference>
<reference evidence="1" key="1">
    <citation type="submission" date="2023-03" db="EMBL/GenBank/DDBJ databases">
        <title>Massive genome expansion in bonnet fungi (Mycena s.s.) driven by repeated elements and novel gene families across ecological guilds.</title>
        <authorList>
            <consortium name="Lawrence Berkeley National Laboratory"/>
            <person name="Harder C.B."/>
            <person name="Miyauchi S."/>
            <person name="Viragh M."/>
            <person name="Kuo A."/>
            <person name="Thoen E."/>
            <person name="Andreopoulos B."/>
            <person name="Lu D."/>
            <person name="Skrede I."/>
            <person name="Drula E."/>
            <person name="Henrissat B."/>
            <person name="Morin E."/>
            <person name="Kohler A."/>
            <person name="Barry K."/>
            <person name="LaButti K."/>
            <person name="Morin E."/>
            <person name="Salamov A."/>
            <person name="Lipzen A."/>
            <person name="Mereny Z."/>
            <person name="Hegedus B."/>
            <person name="Baldrian P."/>
            <person name="Stursova M."/>
            <person name="Weitz H."/>
            <person name="Taylor A."/>
            <person name="Grigoriev I.V."/>
            <person name="Nagy L.G."/>
            <person name="Martin F."/>
            <person name="Kauserud H."/>
        </authorList>
    </citation>
    <scope>NUCLEOTIDE SEQUENCE</scope>
    <source>
        <strain evidence="1">CBHHK067</strain>
    </source>
</reference>
<sequence length="144" mass="15143">MPQHSQIKSRVGGPLTPIAHLGLGRDNDKVVDDVLCVGGGVHNTQLDLVCLLPQHDGVHTRHRALAPLVNRAATPGVSLRVHGQLKTVGAMHTPFTVKGGRHTSNRGFSSTVVVHISLARFNCTALDAAAGTIAVRKERSTGSA</sequence>
<proteinExistence type="predicted"/>
<protein>
    <submittedName>
        <fullName evidence="1">Uncharacterized protein</fullName>
    </submittedName>
</protein>
<organism evidence="1 2">
    <name type="scientific">Mycena rosella</name>
    <name type="common">Pink bonnet</name>
    <name type="synonym">Agaricus rosellus</name>
    <dbReference type="NCBI Taxonomy" id="1033263"/>
    <lineage>
        <taxon>Eukaryota</taxon>
        <taxon>Fungi</taxon>
        <taxon>Dikarya</taxon>
        <taxon>Basidiomycota</taxon>
        <taxon>Agaricomycotina</taxon>
        <taxon>Agaricomycetes</taxon>
        <taxon>Agaricomycetidae</taxon>
        <taxon>Agaricales</taxon>
        <taxon>Marasmiineae</taxon>
        <taxon>Mycenaceae</taxon>
        <taxon>Mycena</taxon>
    </lineage>
</organism>
<keyword evidence="2" id="KW-1185">Reference proteome</keyword>
<comment type="caution">
    <text evidence="1">The sequence shown here is derived from an EMBL/GenBank/DDBJ whole genome shotgun (WGS) entry which is preliminary data.</text>
</comment>
<dbReference type="AlphaFoldDB" id="A0AAD7CY43"/>
<gene>
    <name evidence="1" type="ORF">B0H17DRAFT_1142283</name>
</gene>
<dbReference type="EMBL" id="JARKIE010000190">
    <property type="protein sequence ID" value="KAJ7669023.1"/>
    <property type="molecule type" value="Genomic_DNA"/>
</dbReference>
<evidence type="ECO:0000313" key="1">
    <source>
        <dbReference type="EMBL" id="KAJ7669023.1"/>
    </source>
</evidence>
<name>A0AAD7CY43_MYCRO</name>
<evidence type="ECO:0000313" key="2">
    <source>
        <dbReference type="Proteomes" id="UP001221757"/>
    </source>
</evidence>
<accession>A0AAD7CY43</accession>